<evidence type="ECO:0000313" key="1">
    <source>
        <dbReference type="EMBL" id="PSH62037.1"/>
    </source>
</evidence>
<name>A0A2P7B6D6_9HYPH</name>
<protein>
    <recommendedName>
        <fullName evidence="3">Bacterial bifunctional deaminase-reductase C-terminal domain-containing protein</fullName>
    </recommendedName>
</protein>
<dbReference type="OrthoDB" id="2313602at2"/>
<dbReference type="Proteomes" id="UP000241444">
    <property type="component" value="Unassembled WGS sequence"/>
</dbReference>
<accession>A0A2P7B6D6</accession>
<sequence>MDEVLIHVAPVLIGDGIRLFSQKGMEPVRLEKTEVSEAGQITNMRFRFAG</sequence>
<dbReference type="EMBL" id="PGGO01000032">
    <property type="protein sequence ID" value="PSH62037.1"/>
    <property type="molecule type" value="Genomic_DNA"/>
</dbReference>
<dbReference type="InterPro" id="IPR024072">
    <property type="entry name" value="DHFR-like_dom_sf"/>
</dbReference>
<dbReference type="Gene3D" id="3.40.430.10">
    <property type="entry name" value="Dihydrofolate Reductase, subunit A"/>
    <property type="match status" value="1"/>
</dbReference>
<keyword evidence="2" id="KW-1185">Reference proteome</keyword>
<evidence type="ECO:0000313" key="2">
    <source>
        <dbReference type="Proteomes" id="UP000241444"/>
    </source>
</evidence>
<gene>
    <name evidence="1" type="ORF">CU102_26055</name>
</gene>
<comment type="caution">
    <text evidence="1">The sequence shown here is derived from an EMBL/GenBank/DDBJ whole genome shotgun (WGS) entry which is preliminary data.</text>
</comment>
<proteinExistence type="predicted"/>
<dbReference type="AlphaFoldDB" id="A0A2P7B6D6"/>
<reference evidence="2" key="1">
    <citation type="submission" date="2017-11" db="EMBL/GenBank/DDBJ databases">
        <authorList>
            <person name="Kuznetsova I."/>
            <person name="Sazanova A."/>
            <person name="Chirak E."/>
            <person name="Safronova V."/>
            <person name="Willems A."/>
        </authorList>
    </citation>
    <scope>NUCLEOTIDE SEQUENCE [LARGE SCALE GENOMIC DNA]</scope>
    <source>
        <strain evidence="2">STM 196</strain>
    </source>
</reference>
<evidence type="ECO:0008006" key="3">
    <source>
        <dbReference type="Google" id="ProtNLM"/>
    </source>
</evidence>
<organism evidence="1 2">
    <name type="scientific">Phyllobacterium brassicacearum</name>
    <dbReference type="NCBI Taxonomy" id="314235"/>
    <lineage>
        <taxon>Bacteria</taxon>
        <taxon>Pseudomonadati</taxon>
        <taxon>Pseudomonadota</taxon>
        <taxon>Alphaproteobacteria</taxon>
        <taxon>Hyphomicrobiales</taxon>
        <taxon>Phyllobacteriaceae</taxon>
        <taxon>Phyllobacterium</taxon>
    </lineage>
</organism>